<dbReference type="Pfam" id="PF00933">
    <property type="entry name" value="Glyco_hydro_3"/>
    <property type="match status" value="1"/>
</dbReference>
<evidence type="ECO:0000256" key="1">
    <source>
        <dbReference type="ARBA" id="ARBA00000448"/>
    </source>
</evidence>
<comment type="catalytic activity">
    <reaction evidence="1">
        <text>Hydrolysis of terminal, non-reducing beta-D-glucosyl residues with release of beta-D-glucose.</text>
        <dbReference type="EC" id="3.2.1.21"/>
    </reaction>
</comment>
<gene>
    <name evidence="9" type="ORF">ATL45_6128</name>
</gene>
<dbReference type="InterPro" id="IPR036962">
    <property type="entry name" value="Glyco_hydro_3_N_sf"/>
</dbReference>
<name>A0ABX9TLQ8_9PSEU</name>
<keyword evidence="4" id="KW-0732">Signal</keyword>
<organism evidence="9 10">
    <name type="scientific">Saccharopolyspora antimicrobica</name>
    <dbReference type="NCBI Taxonomy" id="455193"/>
    <lineage>
        <taxon>Bacteria</taxon>
        <taxon>Bacillati</taxon>
        <taxon>Actinomycetota</taxon>
        <taxon>Actinomycetes</taxon>
        <taxon>Pseudonocardiales</taxon>
        <taxon>Pseudonocardiaceae</taxon>
        <taxon>Saccharopolyspora</taxon>
    </lineage>
</organism>
<feature type="domain" description="Glycoside hydrolase family 3 N-terminal" evidence="7">
    <location>
        <begin position="34"/>
        <end position="387"/>
    </location>
</feature>
<dbReference type="InterPro" id="IPR001764">
    <property type="entry name" value="Glyco_hydro_3_N"/>
</dbReference>
<reference evidence="9 10" key="1">
    <citation type="submission" date="2018-10" db="EMBL/GenBank/DDBJ databases">
        <title>Sequencing the genomes of 1000 actinobacteria strains.</title>
        <authorList>
            <person name="Klenk H.-P."/>
        </authorList>
    </citation>
    <scope>NUCLEOTIDE SEQUENCE [LARGE SCALE GENOMIC DNA]</scope>
    <source>
        <strain evidence="9 10">DSM 45119</strain>
    </source>
</reference>
<dbReference type="PANTHER" id="PTHR30620">
    <property type="entry name" value="PERIPLASMIC BETA-GLUCOSIDASE-RELATED"/>
    <property type="match status" value="1"/>
</dbReference>
<evidence type="ECO:0000259" key="7">
    <source>
        <dbReference type="Pfam" id="PF00933"/>
    </source>
</evidence>
<evidence type="ECO:0000256" key="2">
    <source>
        <dbReference type="ARBA" id="ARBA00005336"/>
    </source>
</evidence>
<keyword evidence="6" id="KW-0326">Glycosidase</keyword>
<protein>
    <recommendedName>
        <fullName evidence="3">beta-glucosidase</fullName>
        <ecNumber evidence="3">3.2.1.21</ecNumber>
    </recommendedName>
</protein>
<comment type="similarity">
    <text evidence="2">Belongs to the glycosyl hydrolase 3 family.</text>
</comment>
<evidence type="ECO:0000313" key="10">
    <source>
        <dbReference type="Proteomes" id="UP000270697"/>
    </source>
</evidence>
<accession>A0ABX9TLQ8</accession>
<dbReference type="EMBL" id="RBXX01000002">
    <property type="protein sequence ID" value="RKT87708.1"/>
    <property type="molecule type" value="Genomic_DNA"/>
</dbReference>
<evidence type="ECO:0000256" key="4">
    <source>
        <dbReference type="ARBA" id="ARBA00022729"/>
    </source>
</evidence>
<dbReference type="Proteomes" id="UP000270697">
    <property type="component" value="Unassembled WGS sequence"/>
</dbReference>
<dbReference type="SUPFAM" id="SSF52279">
    <property type="entry name" value="Beta-D-glucan exohydrolase, C-terminal domain"/>
    <property type="match status" value="1"/>
</dbReference>
<feature type="domain" description="Glycoside hydrolase family 3 C-terminal" evidence="8">
    <location>
        <begin position="456"/>
        <end position="595"/>
    </location>
</feature>
<dbReference type="PRINTS" id="PR00133">
    <property type="entry name" value="GLHYDRLASE3"/>
</dbReference>
<comment type="caution">
    <text evidence="9">The sequence shown here is derived from an EMBL/GenBank/DDBJ whole genome shotgun (WGS) entry which is preliminary data.</text>
</comment>
<evidence type="ECO:0000313" key="9">
    <source>
        <dbReference type="EMBL" id="RKT87708.1"/>
    </source>
</evidence>
<dbReference type="Gene3D" id="3.40.50.1700">
    <property type="entry name" value="Glycoside hydrolase family 3 C-terminal domain"/>
    <property type="match status" value="1"/>
</dbReference>
<dbReference type="SUPFAM" id="SSF51445">
    <property type="entry name" value="(Trans)glycosidases"/>
    <property type="match status" value="1"/>
</dbReference>
<dbReference type="Pfam" id="PF01915">
    <property type="entry name" value="Glyco_hydro_3_C"/>
    <property type="match status" value="1"/>
</dbReference>
<keyword evidence="5" id="KW-0378">Hydrolase</keyword>
<keyword evidence="10" id="KW-1185">Reference proteome</keyword>
<evidence type="ECO:0000256" key="6">
    <source>
        <dbReference type="ARBA" id="ARBA00023295"/>
    </source>
</evidence>
<proteinExistence type="inferred from homology"/>
<dbReference type="Gene3D" id="3.20.20.300">
    <property type="entry name" value="Glycoside hydrolase, family 3, N-terminal domain"/>
    <property type="match status" value="1"/>
</dbReference>
<dbReference type="InterPro" id="IPR017853">
    <property type="entry name" value="GH"/>
</dbReference>
<dbReference type="EC" id="3.2.1.21" evidence="3"/>
<sequence length="597" mass="64652">MPRSAMAAASTNPRYLDPGAPIAERVEDLLSRMTLEEKAGQLFHPGTLMNDDGTLLEESMPGYGMAATHELVVERHITHMNLINGADPRAIARWHNRLQEQAAATRLGIPVTVSTDPRHGVFSSPLTGMSMQAMSRWPEHPGLAALPDAERRVEEYADIVRREYLALGIRVALGPMADIFSDPRWSRGSGTFGEDPATVARLTAAFIRGLQGAAPGPESVAAMVKHFPGGGPQKDGEDAHDRRFPDQVYPGHQQELHLRPFEASLDAGARQMMTYYGRPIGVDGWDEVGFAFNRPVVQGLLRDRLGFDGIVCTDWNVLDSTTMGGVRFGPNAYGLENCSPAERIVRALDAGVDQFGGDRCSELIVELVRDGRVDEARIDVSVRRVLREKFLMGLFEHRYVDPDKAAVIVGAAPLRELGEAAQRDSTVLLKNDGPVLPLGRGARVYAEGIDPAAFDGRAEVVAAPEEADVAVVRLHAPYETDQEGIASFFHRGTLEFPAETVEKVRQLAEKLPTAVAVFLERPALLADVESAAHALLGDFGSGDAALVDVLTGAAEPFGSLPFDLPSSAEAVAASAEDTPFDTRDPLHRFGFGLRYGQ</sequence>
<dbReference type="InterPro" id="IPR051915">
    <property type="entry name" value="Cellulose_Degrad_GH3"/>
</dbReference>
<evidence type="ECO:0000259" key="8">
    <source>
        <dbReference type="Pfam" id="PF01915"/>
    </source>
</evidence>
<dbReference type="InterPro" id="IPR002772">
    <property type="entry name" value="Glyco_hydro_3_C"/>
</dbReference>
<evidence type="ECO:0000256" key="3">
    <source>
        <dbReference type="ARBA" id="ARBA00012744"/>
    </source>
</evidence>
<evidence type="ECO:0000256" key="5">
    <source>
        <dbReference type="ARBA" id="ARBA00022801"/>
    </source>
</evidence>
<dbReference type="InterPro" id="IPR036881">
    <property type="entry name" value="Glyco_hydro_3_C_sf"/>
</dbReference>
<dbReference type="PANTHER" id="PTHR30620:SF16">
    <property type="entry name" value="LYSOSOMAL BETA GLUCOSIDASE"/>
    <property type="match status" value="1"/>
</dbReference>